<sequence>MKEKARYKPGVCSVVNYPSIIPASILFSKAMSIALNAGKKPTMELVKQFQSLLEYNVNQIADIMMDPQSNITMKTFATGSGPSSFGNKMKELDKSITNYSGFVNDLGARQLEQKKEMDGLNIERADVSARVDDV</sequence>
<dbReference type="Proteomes" id="UP001303160">
    <property type="component" value="Unassembled WGS sequence"/>
</dbReference>
<name>A0AAN7AYR2_9PEZI</name>
<reference evidence="1" key="1">
    <citation type="journal article" date="2023" name="Mol. Phylogenet. Evol.">
        <title>Genome-scale phylogeny and comparative genomics of the fungal order Sordariales.</title>
        <authorList>
            <person name="Hensen N."/>
            <person name="Bonometti L."/>
            <person name="Westerberg I."/>
            <person name="Brannstrom I.O."/>
            <person name="Guillou S."/>
            <person name="Cros-Aarteil S."/>
            <person name="Calhoun S."/>
            <person name="Haridas S."/>
            <person name="Kuo A."/>
            <person name="Mondo S."/>
            <person name="Pangilinan J."/>
            <person name="Riley R."/>
            <person name="LaButti K."/>
            <person name="Andreopoulos B."/>
            <person name="Lipzen A."/>
            <person name="Chen C."/>
            <person name="Yan M."/>
            <person name="Daum C."/>
            <person name="Ng V."/>
            <person name="Clum A."/>
            <person name="Steindorff A."/>
            <person name="Ohm R.A."/>
            <person name="Martin F."/>
            <person name="Silar P."/>
            <person name="Natvig D.O."/>
            <person name="Lalanne C."/>
            <person name="Gautier V."/>
            <person name="Ament-Velasquez S.L."/>
            <person name="Kruys A."/>
            <person name="Hutchinson M.I."/>
            <person name="Powell A.J."/>
            <person name="Barry K."/>
            <person name="Miller A.N."/>
            <person name="Grigoriev I.V."/>
            <person name="Debuchy R."/>
            <person name="Gladieux P."/>
            <person name="Hiltunen Thoren M."/>
            <person name="Johannesson H."/>
        </authorList>
    </citation>
    <scope>NUCLEOTIDE SEQUENCE</scope>
    <source>
        <strain evidence="1">CBS 315.58</strain>
    </source>
</reference>
<accession>A0AAN7AYR2</accession>
<protein>
    <submittedName>
        <fullName evidence="1">Uncharacterized protein</fullName>
    </submittedName>
</protein>
<evidence type="ECO:0000313" key="2">
    <source>
        <dbReference type="Proteomes" id="UP001303160"/>
    </source>
</evidence>
<evidence type="ECO:0000313" key="1">
    <source>
        <dbReference type="EMBL" id="KAK4203437.1"/>
    </source>
</evidence>
<organism evidence="1 2">
    <name type="scientific">Triangularia verruculosa</name>
    <dbReference type="NCBI Taxonomy" id="2587418"/>
    <lineage>
        <taxon>Eukaryota</taxon>
        <taxon>Fungi</taxon>
        <taxon>Dikarya</taxon>
        <taxon>Ascomycota</taxon>
        <taxon>Pezizomycotina</taxon>
        <taxon>Sordariomycetes</taxon>
        <taxon>Sordariomycetidae</taxon>
        <taxon>Sordariales</taxon>
        <taxon>Podosporaceae</taxon>
        <taxon>Triangularia</taxon>
    </lineage>
</organism>
<reference evidence="1" key="2">
    <citation type="submission" date="2023-05" db="EMBL/GenBank/DDBJ databases">
        <authorList>
            <consortium name="Lawrence Berkeley National Laboratory"/>
            <person name="Steindorff A."/>
            <person name="Hensen N."/>
            <person name="Bonometti L."/>
            <person name="Westerberg I."/>
            <person name="Brannstrom I.O."/>
            <person name="Guillou S."/>
            <person name="Cros-Aarteil S."/>
            <person name="Calhoun S."/>
            <person name="Haridas S."/>
            <person name="Kuo A."/>
            <person name="Mondo S."/>
            <person name="Pangilinan J."/>
            <person name="Riley R."/>
            <person name="Labutti K."/>
            <person name="Andreopoulos B."/>
            <person name="Lipzen A."/>
            <person name="Chen C."/>
            <person name="Yanf M."/>
            <person name="Daum C."/>
            <person name="Ng V."/>
            <person name="Clum A."/>
            <person name="Ohm R."/>
            <person name="Martin F."/>
            <person name="Silar P."/>
            <person name="Natvig D."/>
            <person name="Lalanne C."/>
            <person name="Gautier V."/>
            <person name="Ament-Velasquez S.L."/>
            <person name="Kruys A."/>
            <person name="Hutchinson M.I."/>
            <person name="Powell A.J."/>
            <person name="Barry K."/>
            <person name="Miller A.N."/>
            <person name="Grigoriev I.V."/>
            <person name="Debuchy R."/>
            <person name="Gladieux P."/>
            <person name="Thoren M.H."/>
            <person name="Johannesson H."/>
        </authorList>
    </citation>
    <scope>NUCLEOTIDE SEQUENCE</scope>
    <source>
        <strain evidence="1">CBS 315.58</strain>
    </source>
</reference>
<keyword evidence="2" id="KW-1185">Reference proteome</keyword>
<gene>
    <name evidence="1" type="ORF">QBC40DRAFT_293832</name>
</gene>
<dbReference type="AlphaFoldDB" id="A0AAN7AYR2"/>
<dbReference type="EMBL" id="MU863889">
    <property type="protein sequence ID" value="KAK4203437.1"/>
    <property type="molecule type" value="Genomic_DNA"/>
</dbReference>
<proteinExistence type="predicted"/>
<comment type="caution">
    <text evidence="1">The sequence shown here is derived from an EMBL/GenBank/DDBJ whole genome shotgun (WGS) entry which is preliminary data.</text>
</comment>